<organism evidence="2 3">
    <name type="scientific">Roseiarcus fermentans</name>
    <dbReference type="NCBI Taxonomy" id="1473586"/>
    <lineage>
        <taxon>Bacteria</taxon>
        <taxon>Pseudomonadati</taxon>
        <taxon>Pseudomonadota</taxon>
        <taxon>Alphaproteobacteria</taxon>
        <taxon>Hyphomicrobiales</taxon>
        <taxon>Roseiarcaceae</taxon>
        <taxon>Roseiarcus</taxon>
    </lineage>
</organism>
<feature type="transmembrane region" description="Helical" evidence="1">
    <location>
        <begin position="31"/>
        <end position="52"/>
    </location>
</feature>
<dbReference type="InterPro" id="IPR046740">
    <property type="entry name" value="DUF6790"/>
</dbReference>
<protein>
    <recommendedName>
        <fullName evidence="4">DoxX-like protein</fullName>
    </recommendedName>
</protein>
<keyword evidence="1" id="KW-0472">Membrane</keyword>
<dbReference type="OrthoDB" id="5072157at2"/>
<comment type="caution">
    <text evidence="2">The sequence shown here is derived from an EMBL/GenBank/DDBJ whole genome shotgun (WGS) entry which is preliminary data.</text>
</comment>
<dbReference type="AlphaFoldDB" id="A0A366ETC8"/>
<evidence type="ECO:0000256" key="1">
    <source>
        <dbReference type="SAM" id="Phobius"/>
    </source>
</evidence>
<keyword evidence="3" id="KW-1185">Reference proteome</keyword>
<accession>A0A366ETC8</accession>
<gene>
    <name evidence="2" type="ORF">DFR50_13426</name>
</gene>
<sequence>MYIAVVSLTMLVLPIASIVLGHALDPATPWLFLVGRWFVFWGVGVRLTLAGVRQMLQPAFTARQIFHMASDEALPVVRELGAANLAIGVTGLLSVLASGFILPVAIAAAIFYGVAGFRHIAGTDRSRNETVAMASDLFLFVVLAGFAVGSAAT</sequence>
<reference evidence="2 3" key="1">
    <citation type="submission" date="2018-06" db="EMBL/GenBank/DDBJ databases">
        <title>Genomic Encyclopedia of Type Strains, Phase IV (KMG-IV): sequencing the most valuable type-strain genomes for metagenomic binning, comparative biology and taxonomic classification.</title>
        <authorList>
            <person name="Goeker M."/>
        </authorList>
    </citation>
    <scope>NUCLEOTIDE SEQUENCE [LARGE SCALE GENOMIC DNA]</scope>
    <source>
        <strain evidence="2 3">DSM 24875</strain>
    </source>
</reference>
<evidence type="ECO:0000313" key="3">
    <source>
        <dbReference type="Proteomes" id="UP000253529"/>
    </source>
</evidence>
<proteinExistence type="predicted"/>
<keyword evidence="1" id="KW-0812">Transmembrane</keyword>
<evidence type="ECO:0000313" key="2">
    <source>
        <dbReference type="EMBL" id="RBP05663.1"/>
    </source>
</evidence>
<feature type="transmembrane region" description="Helical" evidence="1">
    <location>
        <begin position="133"/>
        <end position="152"/>
    </location>
</feature>
<dbReference type="RefSeq" id="WP_113891815.1">
    <property type="nucleotide sequence ID" value="NZ_QNRK01000034.1"/>
</dbReference>
<dbReference type="Proteomes" id="UP000253529">
    <property type="component" value="Unassembled WGS sequence"/>
</dbReference>
<evidence type="ECO:0008006" key="4">
    <source>
        <dbReference type="Google" id="ProtNLM"/>
    </source>
</evidence>
<dbReference type="EMBL" id="QNRK01000034">
    <property type="protein sequence ID" value="RBP05663.1"/>
    <property type="molecule type" value="Genomic_DNA"/>
</dbReference>
<name>A0A366ETC8_9HYPH</name>
<keyword evidence="1" id="KW-1133">Transmembrane helix</keyword>
<feature type="transmembrane region" description="Helical" evidence="1">
    <location>
        <begin position="100"/>
        <end position="121"/>
    </location>
</feature>
<dbReference type="Pfam" id="PF20589">
    <property type="entry name" value="DUF6790"/>
    <property type="match status" value="1"/>
</dbReference>